<accession>A6JH51</accession>
<dbReference type="AlphaFoldDB" id="A6JH51"/>
<proteinExistence type="predicted"/>
<dbReference type="EMBL" id="CH473985">
    <property type="protein sequence ID" value="EDL95057.1"/>
    <property type="molecule type" value="Genomic_DNA"/>
</dbReference>
<keyword evidence="1" id="KW-1133">Transmembrane helix</keyword>
<protein>
    <submittedName>
        <fullName evidence="2">RCG20096</fullName>
    </submittedName>
</protein>
<keyword evidence="1" id="KW-0472">Membrane</keyword>
<dbReference type="Proteomes" id="UP000234681">
    <property type="component" value="Chromosome 13"/>
</dbReference>
<reference evidence="3" key="1">
    <citation type="submission" date="2005-09" db="EMBL/GenBank/DDBJ databases">
        <authorList>
            <person name="Mural R.J."/>
            <person name="Li P.W."/>
            <person name="Adams M.D."/>
            <person name="Amanatides P.G."/>
            <person name="Baden-Tillson H."/>
            <person name="Barnstead M."/>
            <person name="Chin S.H."/>
            <person name="Dew I."/>
            <person name="Evans C.A."/>
            <person name="Ferriera S."/>
            <person name="Flanigan M."/>
            <person name="Fosler C."/>
            <person name="Glodek A."/>
            <person name="Gu Z."/>
            <person name="Holt R.A."/>
            <person name="Jennings D."/>
            <person name="Kraft C.L."/>
            <person name="Lu F."/>
            <person name="Nguyen T."/>
            <person name="Nusskern D.R."/>
            <person name="Pfannkoch C.M."/>
            <person name="Sitter C."/>
            <person name="Sutton G.G."/>
            <person name="Venter J.C."/>
            <person name="Wang Z."/>
            <person name="Woodage T."/>
            <person name="Zheng X.H."/>
            <person name="Zhong F."/>
        </authorList>
    </citation>
    <scope>NUCLEOTIDE SEQUENCE [LARGE SCALE GENOMIC DNA]</scope>
    <source>
        <strain>BN</strain>
        <strain evidence="3">Sprague-Dawley</strain>
    </source>
</reference>
<evidence type="ECO:0000313" key="2">
    <source>
        <dbReference type="EMBL" id="EDL95057.1"/>
    </source>
</evidence>
<name>A6JH51_RAT</name>
<keyword evidence="1" id="KW-0812">Transmembrane</keyword>
<feature type="transmembrane region" description="Helical" evidence="1">
    <location>
        <begin position="26"/>
        <end position="44"/>
    </location>
</feature>
<evidence type="ECO:0000256" key="1">
    <source>
        <dbReference type="SAM" id="Phobius"/>
    </source>
</evidence>
<gene>
    <name evidence="2" type="ORF">rCG_20096</name>
</gene>
<sequence>MVYKSLNLGEKACQTTKFIIKTIKNLYYNIYLHIYIYIYIYIMIKKSN</sequence>
<evidence type="ECO:0000313" key="3">
    <source>
        <dbReference type="Proteomes" id="UP000234681"/>
    </source>
</evidence>
<organism evidence="2 3">
    <name type="scientific">Rattus norvegicus</name>
    <name type="common">Rat</name>
    <dbReference type="NCBI Taxonomy" id="10116"/>
    <lineage>
        <taxon>Eukaryota</taxon>
        <taxon>Metazoa</taxon>
        <taxon>Chordata</taxon>
        <taxon>Craniata</taxon>
        <taxon>Vertebrata</taxon>
        <taxon>Euteleostomi</taxon>
        <taxon>Mammalia</taxon>
        <taxon>Eutheria</taxon>
        <taxon>Euarchontoglires</taxon>
        <taxon>Glires</taxon>
        <taxon>Rodentia</taxon>
        <taxon>Myomorpha</taxon>
        <taxon>Muroidea</taxon>
        <taxon>Muridae</taxon>
        <taxon>Murinae</taxon>
        <taxon>Rattus</taxon>
    </lineage>
</organism>